<evidence type="ECO:0000259" key="5">
    <source>
        <dbReference type="SMART" id="SM00382"/>
    </source>
</evidence>
<dbReference type="GO" id="GO:0034605">
    <property type="term" value="P:cellular response to heat"/>
    <property type="evidence" value="ECO:0007669"/>
    <property type="project" value="TreeGrafter"/>
</dbReference>
<dbReference type="InterPro" id="IPR027417">
    <property type="entry name" value="P-loop_NTPase"/>
</dbReference>
<proteinExistence type="predicted"/>
<dbReference type="AlphaFoldDB" id="A0A1F5PLS2"/>
<dbReference type="Pfam" id="PF17871">
    <property type="entry name" value="AAA_lid_9"/>
    <property type="match status" value="1"/>
</dbReference>
<dbReference type="Pfam" id="PF07724">
    <property type="entry name" value="AAA_2"/>
    <property type="match status" value="1"/>
</dbReference>
<dbReference type="Proteomes" id="UP000177682">
    <property type="component" value="Unassembled WGS sequence"/>
</dbReference>
<dbReference type="GO" id="GO:0005524">
    <property type="term" value="F:ATP binding"/>
    <property type="evidence" value="ECO:0007669"/>
    <property type="project" value="UniProtKB-KW"/>
</dbReference>
<organism evidence="7 8">
    <name type="scientific">Candidatus Doudnabacteria bacterium RIFCSPHIGHO2_12_FULL_48_16</name>
    <dbReference type="NCBI Taxonomy" id="1817838"/>
    <lineage>
        <taxon>Bacteria</taxon>
        <taxon>Candidatus Doudnaibacteriota</taxon>
    </lineage>
</organism>
<dbReference type="Pfam" id="PF00004">
    <property type="entry name" value="AAA"/>
    <property type="match status" value="1"/>
</dbReference>
<keyword evidence="2" id="KW-0547">Nucleotide-binding</keyword>
<feature type="domain" description="AAA+ ATPase" evidence="5">
    <location>
        <begin position="42"/>
        <end position="186"/>
    </location>
</feature>
<evidence type="ECO:0000256" key="4">
    <source>
        <dbReference type="ARBA" id="ARBA00023186"/>
    </source>
</evidence>
<comment type="caution">
    <text evidence="7">The sequence shown here is derived from an EMBL/GenBank/DDBJ whole genome shotgun (WGS) entry which is preliminary data.</text>
</comment>
<keyword evidence="1" id="KW-0677">Repeat</keyword>
<evidence type="ECO:0008006" key="9">
    <source>
        <dbReference type="Google" id="ProtNLM"/>
    </source>
</evidence>
<evidence type="ECO:0000256" key="1">
    <source>
        <dbReference type="ARBA" id="ARBA00022737"/>
    </source>
</evidence>
<dbReference type="GO" id="GO:0016887">
    <property type="term" value="F:ATP hydrolysis activity"/>
    <property type="evidence" value="ECO:0007669"/>
    <property type="project" value="InterPro"/>
</dbReference>
<reference evidence="7 8" key="1">
    <citation type="journal article" date="2016" name="Nat. Commun.">
        <title>Thousands of microbial genomes shed light on interconnected biogeochemical processes in an aquifer system.</title>
        <authorList>
            <person name="Anantharaman K."/>
            <person name="Brown C.T."/>
            <person name="Hug L.A."/>
            <person name="Sharon I."/>
            <person name="Castelle C.J."/>
            <person name="Probst A.J."/>
            <person name="Thomas B.C."/>
            <person name="Singh A."/>
            <person name="Wilkins M.J."/>
            <person name="Karaoz U."/>
            <person name="Brodie E.L."/>
            <person name="Williams K.H."/>
            <person name="Hubbard S.S."/>
            <person name="Banfield J.F."/>
        </authorList>
    </citation>
    <scope>NUCLEOTIDE SEQUENCE [LARGE SCALE GENOMIC DNA]</scope>
</reference>
<evidence type="ECO:0000256" key="3">
    <source>
        <dbReference type="ARBA" id="ARBA00022840"/>
    </source>
</evidence>
<dbReference type="FunFam" id="3.40.50.300:FF:000025">
    <property type="entry name" value="ATP-dependent Clp protease subunit"/>
    <property type="match status" value="1"/>
</dbReference>
<accession>A0A1F5PLS2</accession>
<gene>
    <name evidence="7" type="ORF">A3E29_01655</name>
</gene>
<dbReference type="InterPro" id="IPR019489">
    <property type="entry name" value="Clp_ATPase_C"/>
</dbReference>
<dbReference type="Gene3D" id="3.40.50.300">
    <property type="entry name" value="P-loop containing nucleotide triphosphate hydrolases"/>
    <property type="match status" value="2"/>
</dbReference>
<dbReference type="SMART" id="SM00382">
    <property type="entry name" value="AAA"/>
    <property type="match status" value="2"/>
</dbReference>
<dbReference type="InterPro" id="IPR003959">
    <property type="entry name" value="ATPase_AAA_core"/>
</dbReference>
<dbReference type="SMART" id="SM01086">
    <property type="entry name" value="ClpB_D2-small"/>
    <property type="match status" value="1"/>
</dbReference>
<evidence type="ECO:0000259" key="6">
    <source>
        <dbReference type="SMART" id="SM01086"/>
    </source>
</evidence>
<dbReference type="CDD" id="cd00009">
    <property type="entry name" value="AAA"/>
    <property type="match status" value="1"/>
</dbReference>
<dbReference type="CDD" id="cd19499">
    <property type="entry name" value="RecA-like_ClpB_Hsp104-like"/>
    <property type="match status" value="1"/>
</dbReference>
<sequence length="544" mass="61009">MNEFSKLIYYDLALEAQNGRLPEIVGRADEMLRLSRIVGRRMDNNALIVGPSGIGKTIFVHAWIKQLAGQKKNLKFLQIEGESFYSLGTPGVALHRYKEALEGLPASVLFIDNFGSLVQNKPVLFQNLGRLLSSTVERPDVHVVLAMEPHEQKWIENQDAGWLKSFEALNLKNQPFAEQMAILNFHLKKIKTRATVGQPALEAIVKFVERFPALGQLPDGAIKLLDESLSSVRGSLTEAEIRHVVSDKINIPLNQLQTNELELLKGLEARMNQRVIGQDKAIGKIAMTIQRAKLGLRNPNRPLGSFLLLGPSGVGKTETAKVLAEQIFGRKESFVRIDMSEFGQEHTVQRLIGAPPGYVGYDAGGGLTNPVKNEPYSLVLLDEIEKAHSKVFDIFLQILDDGRLTSGQGETIDFTQTVLMATSNLAVGDIIKGFEDNCDIHSEEFLKSKIIPVLTQAFRPEFLNRFDSIIVFKPLDLDNLVRIAQLEIQKIEERVKKHKIKFSIDPAVLRRQVAKFVDYRFGARPIKRFIEETCETLVTKNLLK</sequence>
<dbReference type="InterPro" id="IPR001270">
    <property type="entry name" value="ClpA/B"/>
</dbReference>
<keyword evidence="4" id="KW-0143">Chaperone</keyword>
<dbReference type="Gene3D" id="1.10.8.60">
    <property type="match status" value="1"/>
</dbReference>
<dbReference type="PANTHER" id="PTHR11638">
    <property type="entry name" value="ATP-DEPENDENT CLP PROTEASE"/>
    <property type="match status" value="1"/>
</dbReference>
<feature type="domain" description="AAA+ ATPase" evidence="5">
    <location>
        <begin position="302"/>
        <end position="476"/>
    </location>
</feature>
<evidence type="ECO:0000313" key="7">
    <source>
        <dbReference type="EMBL" id="OGE90856.1"/>
    </source>
</evidence>
<protein>
    <recommendedName>
        <fullName evidence="9">AAA+ ATPase domain-containing protein</fullName>
    </recommendedName>
</protein>
<dbReference type="GO" id="GO:0005737">
    <property type="term" value="C:cytoplasm"/>
    <property type="evidence" value="ECO:0007669"/>
    <property type="project" value="TreeGrafter"/>
</dbReference>
<dbReference type="InterPro" id="IPR050130">
    <property type="entry name" value="ClpA_ClpB"/>
</dbReference>
<dbReference type="InterPro" id="IPR003593">
    <property type="entry name" value="AAA+_ATPase"/>
</dbReference>
<evidence type="ECO:0000313" key="8">
    <source>
        <dbReference type="Proteomes" id="UP000177682"/>
    </source>
</evidence>
<evidence type="ECO:0000256" key="2">
    <source>
        <dbReference type="ARBA" id="ARBA00022741"/>
    </source>
</evidence>
<name>A0A1F5PLS2_9BACT</name>
<dbReference type="Pfam" id="PF10431">
    <property type="entry name" value="ClpB_D2-small"/>
    <property type="match status" value="1"/>
</dbReference>
<dbReference type="SUPFAM" id="SSF52540">
    <property type="entry name" value="P-loop containing nucleoside triphosphate hydrolases"/>
    <property type="match status" value="2"/>
</dbReference>
<keyword evidence="3" id="KW-0067">ATP-binding</keyword>
<feature type="domain" description="Clp ATPase C-terminal" evidence="6">
    <location>
        <begin position="475"/>
        <end position="543"/>
    </location>
</feature>
<dbReference type="PANTHER" id="PTHR11638:SF18">
    <property type="entry name" value="HEAT SHOCK PROTEIN 104"/>
    <property type="match status" value="1"/>
</dbReference>
<dbReference type="InterPro" id="IPR041546">
    <property type="entry name" value="ClpA/ClpB_AAA_lid"/>
</dbReference>
<dbReference type="EMBL" id="MFEY01000003">
    <property type="protein sequence ID" value="OGE90856.1"/>
    <property type="molecule type" value="Genomic_DNA"/>
</dbReference>
<dbReference type="PRINTS" id="PR00300">
    <property type="entry name" value="CLPPROTEASEA"/>
</dbReference>